<comment type="caution">
    <text evidence="8">The sequence shown here is derived from an EMBL/GenBank/DDBJ whole genome shotgun (WGS) entry which is preliminary data.</text>
</comment>
<dbReference type="CDD" id="cd08233">
    <property type="entry name" value="butanediol_DH_like"/>
    <property type="match status" value="1"/>
</dbReference>
<protein>
    <submittedName>
        <fullName evidence="8">Butanediol dehydrogenase</fullName>
    </submittedName>
</protein>
<dbReference type="Gene3D" id="3.40.50.720">
    <property type="entry name" value="NAD(P)-binding Rossmann-like Domain"/>
    <property type="match status" value="1"/>
</dbReference>
<evidence type="ECO:0000256" key="6">
    <source>
        <dbReference type="RuleBase" id="RU361277"/>
    </source>
</evidence>
<proteinExistence type="inferred from homology"/>
<dbReference type="InterPro" id="IPR020843">
    <property type="entry name" value="ER"/>
</dbReference>
<dbReference type="Pfam" id="PF00107">
    <property type="entry name" value="ADH_zinc_N"/>
    <property type="match status" value="1"/>
</dbReference>
<evidence type="ECO:0000313" key="8">
    <source>
        <dbReference type="EMBL" id="KQL49796.1"/>
    </source>
</evidence>
<evidence type="ECO:0000256" key="4">
    <source>
        <dbReference type="ARBA" id="ARBA00022833"/>
    </source>
</evidence>
<feature type="domain" description="Enoyl reductase (ER)" evidence="7">
    <location>
        <begin position="8"/>
        <end position="347"/>
    </location>
</feature>
<reference evidence="8 9" key="1">
    <citation type="submission" date="2015-09" db="EMBL/GenBank/DDBJ databases">
        <title>Genome sequencing project for genomic taxonomy and phylogenomics of Bacillus-like bacteria.</title>
        <authorList>
            <person name="Liu B."/>
            <person name="Wang J."/>
            <person name="Zhu Y."/>
            <person name="Liu G."/>
            <person name="Chen Q."/>
            <person name="Chen Z."/>
            <person name="Lan J."/>
            <person name="Che J."/>
            <person name="Ge C."/>
            <person name="Shi H."/>
            <person name="Pan Z."/>
            <person name="Liu X."/>
        </authorList>
    </citation>
    <scope>NUCLEOTIDE SEQUENCE [LARGE SCALE GENOMIC DNA]</scope>
    <source>
        <strain evidence="8 9">DSM 8552</strain>
    </source>
</reference>
<evidence type="ECO:0000256" key="5">
    <source>
        <dbReference type="ARBA" id="ARBA00023002"/>
    </source>
</evidence>
<dbReference type="InterPro" id="IPR036291">
    <property type="entry name" value="NAD(P)-bd_dom_sf"/>
</dbReference>
<dbReference type="InterPro" id="IPR002328">
    <property type="entry name" value="ADH_Zn_CS"/>
</dbReference>
<dbReference type="SUPFAM" id="SSF51735">
    <property type="entry name" value="NAD(P)-binding Rossmann-fold domains"/>
    <property type="match status" value="1"/>
</dbReference>
<dbReference type="InterPro" id="IPR011032">
    <property type="entry name" value="GroES-like_sf"/>
</dbReference>
<keyword evidence="5" id="KW-0560">Oxidoreductase</keyword>
<dbReference type="PROSITE" id="PS00059">
    <property type="entry name" value="ADH_ZINC"/>
    <property type="match status" value="1"/>
</dbReference>
<keyword evidence="3 6" id="KW-0479">Metal-binding</keyword>
<dbReference type="Gene3D" id="3.90.180.10">
    <property type="entry name" value="Medium-chain alcohol dehydrogenases, catalytic domain"/>
    <property type="match status" value="1"/>
</dbReference>
<dbReference type="SMART" id="SM00829">
    <property type="entry name" value="PKS_ER"/>
    <property type="match status" value="1"/>
</dbReference>
<organism evidence="8 9">
    <name type="scientific">Brevibacillus choshinensis</name>
    <dbReference type="NCBI Taxonomy" id="54911"/>
    <lineage>
        <taxon>Bacteria</taxon>
        <taxon>Bacillati</taxon>
        <taxon>Bacillota</taxon>
        <taxon>Bacilli</taxon>
        <taxon>Bacillales</taxon>
        <taxon>Paenibacillaceae</taxon>
        <taxon>Brevibacillus</taxon>
    </lineage>
</organism>
<dbReference type="PANTHER" id="PTHR43161">
    <property type="entry name" value="SORBITOL DEHYDROGENASE"/>
    <property type="match status" value="1"/>
</dbReference>
<dbReference type="PANTHER" id="PTHR43161:SF26">
    <property type="entry name" value="GALACTITOL 1-PHOSPHATE 5-DEHYDROGENASE"/>
    <property type="match status" value="1"/>
</dbReference>
<accession>A0ABR5NEH1</accession>
<keyword evidence="9" id="KW-1185">Reference proteome</keyword>
<name>A0ABR5NEH1_BRECH</name>
<evidence type="ECO:0000256" key="3">
    <source>
        <dbReference type="ARBA" id="ARBA00022723"/>
    </source>
</evidence>
<dbReference type="EMBL" id="LJJB01000007">
    <property type="protein sequence ID" value="KQL49796.1"/>
    <property type="molecule type" value="Genomic_DNA"/>
</dbReference>
<gene>
    <name evidence="8" type="ORF">AN963_08840</name>
</gene>
<dbReference type="Proteomes" id="UP000051063">
    <property type="component" value="Unassembled WGS sequence"/>
</dbReference>
<sequence>MKAAFWHGARDVRVVDVPEPQVQPGKVKIRVAWCGICGTDLHEYMAGPIFLSVEPHPLTKECAPLILGHEFAGEVVEIGEGVTSVKVGDRVAVEPVLACGRCHACKSGRQNHCEVIGCFGLNGGGGGFSELTVVSEEMVHLLPDHITYEQAALIEPTSVALQAVRESSLKAGDSCAVFGTGPIGLLTILAAKAAGASPIIAVEVSEQRRQMALKLGASHAIDPTQTDAVQKIRALTNGGADVCFEVTGVEPGLLGAIESSRTGGQTVIVSVWEKPVTVSPNAIVLRERHLMGSFGYGKNIFPAVIRLIAEGRIQVDELITKKIPLSDITEGGFEELARNKGHIKILVSPSAK</sequence>
<dbReference type="SUPFAM" id="SSF50129">
    <property type="entry name" value="GroES-like"/>
    <property type="match status" value="1"/>
</dbReference>
<evidence type="ECO:0000256" key="2">
    <source>
        <dbReference type="ARBA" id="ARBA00008072"/>
    </source>
</evidence>
<dbReference type="InterPro" id="IPR013154">
    <property type="entry name" value="ADH-like_N"/>
</dbReference>
<evidence type="ECO:0000313" key="9">
    <source>
        <dbReference type="Proteomes" id="UP000051063"/>
    </source>
</evidence>
<comment type="similarity">
    <text evidence="2 6">Belongs to the zinc-containing alcohol dehydrogenase family.</text>
</comment>
<evidence type="ECO:0000259" key="7">
    <source>
        <dbReference type="SMART" id="SM00829"/>
    </source>
</evidence>
<dbReference type="InterPro" id="IPR013149">
    <property type="entry name" value="ADH-like_C"/>
</dbReference>
<dbReference type="RefSeq" id="WP_055744116.1">
    <property type="nucleotide sequence ID" value="NZ_LJJB01000007.1"/>
</dbReference>
<comment type="cofactor">
    <cofactor evidence="1 6">
        <name>Zn(2+)</name>
        <dbReference type="ChEBI" id="CHEBI:29105"/>
    </cofactor>
</comment>
<dbReference type="Pfam" id="PF08240">
    <property type="entry name" value="ADH_N"/>
    <property type="match status" value="1"/>
</dbReference>
<evidence type="ECO:0000256" key="1">
    <source>
        <dbReference type="ARBA" id="ARBA00001947"/>
    </source>
</evidence>
<keyword evidence="4 6" id="KW-0862">Zinc</keyword>